<feature type="region of interest" description="Disordered" evidence="7">
    <location>
        <begin position="1118"/>
        <end position="1138"/>
    </location>
</feature>
<dbReference type="eggNOG" id="ENOG502QSJW">
    <property type="taxonomic scope" value="Eukaryota"/>
</dbReference>
<evidence type="ECO:0000256" key="5">
    <source>
        <dbReference type="ARBA" id="ARBA00023069"/>
    </source>
</evidence>
<accession>A0A0L0HFQ3</accession>
<feature type="domain" description="CFAP65 eight Ig-like" evidence="12">
    <location>
        <begin position="927"/>
        <end position="1072"/>
    </location>
</feature>
<dbReference type="InterPro" id="IPR057467">
    <property type="entry name" value="Ig_CFAP65_8th"/>
</dbReference>
<dbReference type="InParanoid" id="A0A0L0HFQ3"/>
<dbReference type="RefSeq" id="XP_016607972.1">
    <property type="nucleotide sequence ID" value="XM_016753527.1"/>
</dbReference>
<dbReference type="Pfam" id="PF25249">
    <property type="entry name" value="Ig_CFAP65_7th"/>
    <property type="match status" value="2"/>
</dbReference>
<dbReference type="GO" id="GO:0031514">
    <property type="term" value="C:motile cilium"/>
    <property type="evidence" value="ECO:0007669"/>
    <property type="project" value="UniProtKB-SubCell"/>
</dbReference>
<dbReference type="PANTHER" id="PTHR46127:SF1">
    <property type="entry name" value="CILIA- AND FLAGELLA-ASSOCIATED PROTEIN 65"/>
    <property type="match status" value="1"/>
</dbReference>
<dbReference type="Pfam" id="PF22544">
    <property type="entry name" value="HYDIN_VesB_CFA65-like_Ig"/>
    <property type="match status" value="3"/>
</dbReference>
<reference evidence="14 15" key="1">
    <citation type="submission" date="2009-08" db="EMBL/GenBank/DDBJ databases">
        <title>The Genome Sequence of Spizellomyces punctatus strain DAOM BR117.</title>
        <authorList>
            <consortium name="The Broad Institute Genome Sequencing Platform"/>
            <person name="Russ C."/>
            <person name="Cuomo C."/>
            <person name="Shea T."/>
            <person name="Young S.K."/>
            <person name="Zeng Q."/>
            <person name="Koehrsen M."/>
            <person name="Haas B."/>
            <person name="Borodovsky M."/>
            <person name="Guigo R."/>
            <person name="Alvarado L."/>
            <person name="Berlin A."/>
            <person name="Bochicchio J."/>
            <person name="Borenstein D."/>
            <person name="Chapman S."/>
            <person name="Chen Z."/>
            <person name="Engels R."/>
            <person name="Freedman E."/>
            <person name="Gellesch M."/>
            <person name="Goldberg J."/>
            <person name="Griggs A."/>
            <person name="Gujja S."/>
            <person name="Heiman D."/>
            <person name="Hepburn T."/>
            <person name="Howarth C."/>
            <person name="Jen D."/>
            <person name="Larson L."/>
            <person name="Lewis B."/>
            <person name="Mehta T."/>
            <person name="Park D."/>
            <person name="Pearson M."/>
            <person name="Roberts A."/>
            <person name="Saif S."/>
            <person name="Shenoy N."/>
            <person name="Sisk P."/>
            <person name="Stolte C."/>
            <person name="Sykes S."/>
            <person name="Thomson T."/>
            <person name="Walk T."/>
            <person name="White J."/>
            <person name="Yandava C."/>
            <person name="Burger G."/>
            <person name="Gray M.W."/>
            <person name="Holland P.W.H."/>
            <person name="King N."/>
            <person name="Lang F.B.F."/>
            <person name="Roger A.J."/>
            <person name="Ruiz-Trillo I."/>
            <person name="Lander E."/>
            <person name="Nusbaum C."/>
        </authorList>
    </citation>
    <scope>NUCLEOTIDE SEQUENCE [LARGE SCALE GENOMIC DNA]</scope>
    <source>
        <strain evidence="14 15">DAOM BR117</strain>
    </source>
</reference>
<feature type="compositionally biased region" description="Basic and acidic residues" evidence="7">
    <location>
        <begin position="971"/>
        <end position="985"/>
    </location>
</feature>
<sequence length="1800" mass="201852">MITAGRISQSGAAGNTTIHPAIVTFGSDKSVEDAVNPTQNPHPPSLPGKQREYIPTPSRHDRRLQFGIDCAELVHFTHWEPGGEHVKHLVVKNVVMKTQKIKYKLPQTRYFSMEFPETVTLSAGMNWTVPITFRPVAKENYHDVIEFTTSFGKFYVPVKATLPEHVLEFPETVDFTLCPVRETAKKTFSLKNVGELASHFEWAIQKPFAISPRTGSLTPGSSLTVTMDFKPEDASVFGATAVCTFGDRQHWEKSKVQQSMTVYGLGKFSFLAIEGNQKIFDFGDVFVGRSVEKKFVLQNLSAVHANFRIKQPESDTDPYFEFSTLSGTVPSGQSMDITIIYTPVAAGMQSTDYYDITTLSGNTIRITCSGRGIGPKVTLNTNVVNFNDVPAATTATRALFLQNHSPITAFYQFLTEANGIFRIDKPWGSIGPHSSVALTVKFTPFEPINYYRRVYCLVEHHDGLILDILGTCYNDKRRPATFHQKHIENYQIRKKNGLWSFGPEQLEEMLKNGTITCNQGVLSWVDPGQANMHITKNTVDSTYEDCKVASEYFYENTGDSEAVTLVDTHIDFGSCSRYRVIDCQYIRIANNTKGKMSCVWIVPGENSGEEPVFTVTPVVADILPKSTTDFRVNFRPTIDNSIYGAQLECFVYFKSMRNFRLVNQDTFTPPWCLTPMVTGNTFSPEQDTFIPKIDFGATRLDFPSCHVDKSVYRTVRVSNTGDTPVHFAILDGGLTGIGGGTALASLGGAAFTVKPRLGLLKKNESRLLVFRFSPSEQRVYEQALKCSFNSSAANSYDLQMRGVGYFPHLTLGTQNTLCFKPTCIGAVAKRTFPARNTSRITVNFEWRIPRQYSSIISIEPTSGKLASNSAMDLVCTFAPNVARNWVIKLPCYYHHELREPGVAYDHQWSPDFSQRRTTFSVVGQGTYGKIVAQPEVLDLSAVLVHSLVEREMILHNPTECDVVYHLELTRQRESKTDTDDGKEGDEMGNEEEGEPVPNNVNDSGLEIVQKSKILPARSHQALRVRVRLSEQVPYRYRVYYTLEPQSLHSSPSLLSLATESQRQHLCDVLAVGVHPLIQVTDIRCEGFSKSLLWQLFSLHRFNNLLSAVDPPQISSLVQEDNSFPTDSKSEYSTPDQKTESDILSTDFDFGATPVGCQPTVYHLNLRNSGVVPVEWVFYFPNDLEIEIEHWADPGDYTDEQLHHNLIIDNELFTISPKAGWLDPNEAVHVTMTYSHEFAGLHKLPVMFKLKNGTTQSSKEVMINFVGYSVPPAKKCLHFHSSEHTFQPVSIGTLEPPVQTYQLMNRGAVSLEYTLDLSPLEHLKEENFNVEILQCRKRRGTIAPGHIEHIDWVFRPLEIKEYEVEIPITVADGKSRSITFRGQGVQEMVDLEADERQDSKAYSDPIPSVQELDMPRQMALLSRERINFGHIPLNATVRELVIISNTEKEADVSFNWIIPSSLAEILKISPPSGLLAPGESRVCRLSFTPTNEPRVYETDVICEIMNDTELAAYNEAKDVIDTARREGRPLSIAIQTAAPALRRDSTRMSVAAGGSQHDLTKMKYRTLPPITPPKTPSGTLSGRVSETEAPTKEGRPISALSNTSDISLFPGLAPAPEPFHLFLAIIGRSHPVEECRRLYTGYDNFFHERKPDHETAPIESQTFSSPSARVLLTGILTSLLDDVFQDQDIQILPEKMRHEPLPYYVQIATSRPMNGIVLDESHAADNRVHEHVQFDSVDGVIGMEQNDPTNELNKELGETILSTSEFQNMVETVLEGTIFNLMQEANLDEFDMTKHQMAIMR</sequence>
<feature type="domain" description="CFAP65 tenth Ig-like" evidence="9">
    <location>
        <begin position="1273"/>
        <end position="1386"/>
    </location>
</feature>
<dbReference type="VEuPathDB" id="FungiDB:SPPG_05304"/>
<organism evidence="14 15">
    <name type="scientific">Spizellomyces punctatus (strain DAOM BR117)</name>
    <dbReference type="NCBI Taxonomy" id="645134"/>
    <lineage>
        <taxon>Eukaryota</taxon>
        <taxon>Fungi</taxon>
        <taxon>Fungi incertae sedis</taxon>
        <taxon>Chytridiomycota</taxon>
        <taxon>Chytridiomycota incertae sedis</taxon>
        <taxon>Chytridiomycetes</taxon>
        <taxon>Spizellomycetales</taxon>
        <taxon>Spizellomycetaceae</taxon>
        <taxon>Spizellomyces</taxon>
    </lineage>
</organism>
<proteinExistence type="predicted"/>
<evidence type="ECO:0000259" key="10">
    <source>
        <dbReference type="Pfam" id="PF24507"/>
    </source>
</evidence>
<name>A0A0L0HFQ3_SPIPD</name>
<gene>
    <name evidence="14" type="ORF">SPPG_05304</name>
</gene>
<feature type="domain" description="CFAP65 seventh Ig-like" evidence="13">
    <location>
        <begin position="814"/>
        <end position="885"/>
    </location>
</feature>
<dbReference type="Pfam" id="PF24771">
    <property type="entry name" value="Ig_CFAP74_1st"/>
    <property type="match status" value="1"/>
</dbReference>
<keyword evidence="6" id="KW-0966">Cell projection</keyword>
<dbReference type="Pfam" id="PF24816">
    <property type="entry name" value="Ig_CFAP65__9th"/>
    <property type="match status" value="1"/>
</dbReference>
<feature type="region of interest" description="Disordered" evidence="7">
    <location>
        <begin position="31"/>
        <end position="55"/>
    </location>
</feature>
<dbReference type="InterPro" id="IPR052614">
    <property type="entry name" value="CFAP65"/>
</dbReference>
<keyword evidence="5" id="KW-0969">Cilium</keyword>
<dbReference type="InterPro" id="IPR057470">
    <property type="entry name" value="Ig_CFAP65_7th"/>
</dbReference>
<evidence type="ECO:0000313" key="14">
    <source>
        <dbReference type="EMBL" id="KNC99932.1"/>
    </source>
</evidence>
<evidence type="ECO:0000256" key="6">
    <source>
        <dbReference type="ARBA" id="ARBA00023273"/>
    </source>
</evidence>
<dbReference type="InterPro" id="IPR013783">
    <property type="entry name" value="Ig-like_fold"/>
</dbReference>
<evidence type="ECO:0000256" key="7">
    <source>
        <dbReference type="SAM" id="MobiDB-lite"/>
    </source>
</evidence>
<protein>
    <recommendedName>
        <fullName evidence="16">MSP domain-containing protein</fullName>
    </recommendedName>
</protein>
<evidence type="ECO:0000256" key="3">
    <source>
        <dbReference type="ARBA" id="ARBA00022490"/>
    </source>
</evidence>
<dbReference type="Pfam" id="PF24291">
    <property type="entry name" value="Ig_CFAP65"/>
    <property type="match status" value="1"/>
</dbReference>
<keyword evidence="3" id="KW-0963">Cytoplasm</keyword>
<dbReference type="EMBL" id="KQ257457">
    <property type="protein sequence ID" value="KNC99932.1"/>
    <property type="molecule type" value="Genomic_DNA"/>
</dbReference>
<keyword evidence="15" id="KW-1185">Reference proteome</keyword>
<evidence type="ECO:0000259" key="9">
    <source>
        <dbReference type="Pfam" id="PF24291"/>
    </source>
</evidence>
<feature type="region of interest" description="Disordered" evidence="7">
    <location>
        <begin position="971"/>
        <end position="1002"/>
    </location>
</feature>
<dbReference type="GO" id="GO:0005737">
    <property type="term" value="C:cytoplasm"/>
    <property type="evidence" value="ECO:0007669"/>
    <property type="project" value="UniProtKB-SubCell"/>
</dbReference>
<comment type="subcellular location">
    <subcellularLocation>
        <location evidence="1">Cell projection</location>
        <location evidence="1">Cilium</location>
        <location evidence="1">Flagellum</location>
    </subcellularLocation>
    <subcellularLocation>
        <location evidence="2">Cytoplasm</location>
    </subcellularLocation>
</comment>
<feature type="compositionally biased region" description="Polar residues" evidence="7">
    <location>
        <begin position="1118"/>
        <end position="1135"/>
    </location>
</feature>
<dbReference type="OrthoDB" id="415597at2759"/>
<dbReference type="Proteomes" id="UP000053201">
    <property type="component" value="Unassembled WGS sequence"/>
</dbReference>
<evidence type="ECO:0000259" key="13">
    <source>
        <dbReference type="Pfam" id="PF25249"/>
    </source>
</evidence>
<dbReference type="InterPro" id="IPR058536">
    <property type="entry name" value="Ig_CFAP65_4th"/>
</dbReference>
<feature type="domain" description="CFAP65-like ninth Ig-like" evidence="11">
    <location>
        <begin position="1075"/>
        <end position="1266"/>
    </location>
</feature>
<evidence type="ECO:0000259" key="11">
    <source>
        <dbReference type="Pfam" id="PF24816"/>
    </source>
</evidence>
<dbReference type="InterPro" id="IPR056305">
    <property type="entry name" value="Ig_CFAP65_10th"/>
</dbReference>
<dbReference type="Gene3D" id="2.60.40.10">
    <property type="entry name" value="Immunoglobulins"/>
    <property type="match status" value="10"/>
</dbReference>
<feature type="compositionally biased region" description="Basic and acidic residues" evidence="7">
    <location>
        <begin position="1584"/>
        <end position="1594"/>
    </location>
</feature>
<feature type="domain" description="HYDIN/VesB/CFA65-like Ig-like" evidence="8">
    <location>
        <begin position="276"/>
        <end position="370"/>
    </location>
</feature>
<evidence type="ECO:0008006" key="16">
    <source>
        <dbReference type="Google" id="ProtNLM"/>
    </source>
</evidence>
<keyword evidence="4" id="KW-0282">Flagellum</keyword>
<feature type="domain" description="HYDIN/VesB/CFA65-like Ig-like" evidence="8">
    <location>
        <begin position="166"/>
        <end position="246"/>
    </location>
</feature>
<dbReference type="Pfam" id="PF25248">
    <property type="entry name" value="Ig_CFAP65_8th"/>
    <property type="match status" value="1"/>
</dbReference>
<dbReference type="STRING" id="645134.A0A0L0HFQ3"/>
<dbReference type="InterPro" id="IPR008962">
    <property type="entry name" value="PapD-like_sf"/>
</dbReference>
<feature type="domain" description="HYDIN/VesB/CFA65-like Ig-like" evidence="8">
    <location>
        <begin position="691"/>
        <end position="802"/>
    </location>
</feature>
<feature type="domain" description="CFAP65 seventh Ig-like" evidence="13">
    <location>
        <begin position="1441"/>
        <end position="1514"/>
    </location>
</feature>
<dbReference type="InterPro" id="IPR056344">
    <property type="entry name" value="Ig_CFAP65-like_9th"/>
</dbReference>
<feature type="domain" description="CFAP65 fourth Ig-like" evidence="10">
    <location>
        <begin position="384"/>
        <end position="476"/>
    </location>
</feature>
<evidence type="ECO:0000313" key="15">
    <source>
        <dbReference type="Proteomes" id="UP000053201"/>
    </source>
</evidence>
<evidence type="ECO:0000256" key="2">
    <source>
        <dbReference type="ARBA" id="ARBA00004496"/>
    </source>
</evidence>
<dbReference type="Pfam" id="PF24507">
    <property type="entry name" value="Ig_CFAP65_4th"/>
    <property type="match status" value="1"/>
</dbReference>
<feature type="region of interest" description="Disordered" evidence="7">
    <location>
        <begin position="1564"/>
        <end position="1598"/>
    </location>
</feature>
<dbReference type="PANTHER" id="PTHR46127">
    <property type="entry name" value="CILIA- AND FLAGELLA-ASSOCIATED PROTEIN 65"/>
    <property type="match status" value="1"/>
</dbReference>
<dbReference type="GeneID" id="27688692"/>
<evidence type="ECO:0000259" key="12">
    <source>
        <dbReference type="Pfam" id="PF25248"/>
    </source>
</evidence>
<dbReference type="SUPFAM" id="SSF49354">
    <property type="entry name" value="PapD-like"/>
    <property type="match status" value="1"/>
</dbReference>
<evidence type="ECO:0000256" key="4">
    <source>
        <dbReference type="ARBA" id="ARBA00022846"/>
    </source>
</evidence>
<dbReference type="OMA" id="QQLKVMV"/>
<evidence type="ECO:0000256" key="1">
    <source>
        <dbReference type="ARBA" id="ARBA00004230"/>
    </source>
</evidence>
<evidence type="ECO:0000259" key="8">
    <source>
        <dbReference type="Pfam" id="PF22544"/>
    </source>
</evidence>
<dbReference type="InterPro" id="IPR053879">
    <property type="entry name" value="HYDIN_VesB_CFA65-like_Ig"/>
</dbReference>